<name>K5X6Z1_AGABU</name>
<feature type="compositionally biased region" description="Basic and acidic residues" evidence="1">
    <location>
        <begin position="908"/>
        <end position="922"/>
    </location>
</feature>
<feature type="region of interest" description="Disordered" evidence="1">
    <location>
        <begin position="1"/>
        <end position="23"/>
    </location>
</feature>
<feature type="region of interest" description="Disordered" evidence="1">
    <location>
        <begin position="587"/>
        <end position="632"/>
    </location>
</feature>
<dbReference type="KEGG" id="abp:AGABI1DRAFT129020"/>
<feature type="compositionally biased region" description="Polar residues" evidence="1">
    <location>
        <begin position="1672"/>
        <end position="1688"/>
    </location>
</feature>
<feature type="compositionally biased region" description="Basic and acidic residues" evidence="1">
    <location>
        <begin position="218"/>
        <end position="227"/>
    </location>
</feature>
<feature type="compositionally biased region" description="Polar residues" evidence="1">
    <location>
        <begin position="547"/>
        <end position="562"/>
    </location>
</feature>
<feature type="compositionally biased region" description="Low complexity" evidence="1">
    <location>
        <begin position="595"/>
        <end position="611"/>
    </location>
</feature>
<dbReference type="HOGENOM" id="CLU_238869_0_0_1"/>
<feature type="region of interest" description="Disordered" evidence="1">
    <location>
        <begin position="1573"/>
        <end position="1601"/>
    </location>
</feature>
<feature type="region of interest" description="Disordered" evidence="1">
    <location>
        <begin position="538"/>
        <end position="567"/>
    </location>
</feature>
<sequence length="1769" mass="187874">MAAVEANIPPSIPHPIAEATVGPHASNTAVKNIQELESADSQLSLTDTNATSLPEVTKLALDDSAPLPPDTSFGSMKLVDAIENSTHHDAKDTSISGETEMATVSPNDITAHDISESTTTLVRDATEDSLMENDVRAEVSHASLTGKAPTGLLSSDSSTIAAEITGDAVPVSGAMVLTANEDESVSGSEEIKGDPSPANNVEEPVMGQDVTETVSSKSNEELEKEETAMVADTESVEQDGKAENPLVVEDAKAKVDEGEAQGAEMAADAESEILEEEMTMPTETTPIEQIPSEEEAKDRSAAEDSLGSVKEEAKIEVDQTDTPVAGGEDKVAESTADEVGEETMKVELEEADERKDEPVEPAVGGQTEESKPTESLVDATTADPPANETPISTTPAENLDLETSNLDILADPKEDSSAPGVSTEEKTSEETIASHPEAENVDPPQATAEGPVQSVQEKVLEATTATANEASPEKEITVFTVEKSIVEAEHPVDDTTVPLAAESHPAAEVEANSFAEELAVPNREEIVLKATNIETEPAVEHVGDITPASTQPEVAAQESSTEMAHEPVADDTIEQALEEQPVVEKVAPPPEAEVAEQSVAEAAADSVSKAPVGEETPSQEAPVLSEATAEPVVEKIEEETIESPKTDAEHGIITEAISSKDVVEEPLVADRQLPVDLAKVQDGEEQPEKMAEPAEEEASGAAEVSQDKKDVAAVEAPSTEVEQVLVEETAVEMEKAVAEEIPTEVEKPVVEDLTEEEKPVAKEVPAEVEKAAVEEKSVELEKGVIEEIPTEAEKPMAEEVPAEGEKVVAEEIPVEVEKPIVEEITAEAEKSVVEEAPVEVEKAAVEETSVELDKGVVEEIPTEAETTVAEELPAELERSLADTPAEVEKAVVELPADAGKALADETPVEAKVDATEKELPEPIAEEEHIAEASTTIEGEQSQITEAAVDAKDEVMEKVTEAVSKETLVDSAPISKGMAEKLAEPVDVPAGEEGAVEASVGAVDEREEVQVKVKEDVEQIGELEQVQNVPSVGEGEDTVLETAEIPTSVRAAPVVETDPVVEEADETPITRNLAVNALAVETPREQDIIDAPVVEEKDRLEEPKEVTMEESTVQLSEASVSHEIGDTGAATLKDVAKDQGEVLTSMDDSLVSEVSEADTTTETIIVPEPETQKKSDSVISAAEELGNSHVDEMPILVQDEIQKDKLQLDVPSEASQLERPKSPWTPSFQVTTIGQGVSLLSEEDIPVHSLEGSEATTAVSSEEVPVTVKDESNDTPTNASEEDSEEKGELKSASSLWTPSYSVHSQGSPNPPHISLEPEIPATTDKEIEVETTIPAVEPTLVHENAATEKPEPEHVDSQPIEAEQVEKVAIDTMNVTEEPVTVLENTVAESPDVKEQFNEVLVEETPVAVPTILEQEDTSAMPRVEERLEEIQPALETAPAALQLSEQHTAQDGPSLTPPERQSRSASPSWVPSYSVSTQGSPLPRPISLPSADISEIRLAPPQTGTLVQEDRRNDASQDEASSVTAPTIVADGTQAFEAEKAEHVEDHPATPFTTSSYSVTVQGADVFDETVLESLSPPTQLDKGKEPEVRPRRSLSDEMESGAFSPTALIGAGVTGGAAVYAASAALRNSNDGNTTTDTVEPEMHQEKQFPTVQIPDGNKHNIVPRVDGNDASNATVARSPESSPISSRKRLESTTSSRLFPGGWFSNSSKIPDERTSLEVAQGVFTGVKEGGSVEESLQSPTSPAAEPITPIRDQSSSDKRKWCVIM</sequence>
<feature type="region of interest" description="Disordered" evidence="1">
    <location>
        <begin position="674"/>
        <end position="720"/>
    </location>
</feature>
<feature type="compositionally biased region" description="Low complexity" evidence="1">
    <location>
        <begin position="279"/>
        <end position="290"/>
    </location>
</feature>
<feature type="region of interest" description="Disordered" evidence="1">
    <location>
        <begin position="898"/>
        <end position="922"/>
    </location>
</feature>
<feature type="region of interest" description="Disordered" evidence="1">
    <location>
        <begin position="1667"/>
        <end position="1712"/>
    </location>
</feature>
<feature type="region of interest" description="Disordered" evidence="1">
    <location>
        <begin position="738"/>
        <end position="766"/>
    </location>
</feature>
<feature type="region of interest" description="Disordered" evidence="1">
    <location>
        <begin position="181"/>
        <end position="247"/>
    </location>
</feature>
<dbReference type="OrthoDB" id="2804751at2759"/>
<accession>K5X6Z1</accession>
<organism evidence="2 3">
    <name type="scientific">Agaricus bisporus var. burnettii (strain JB137-S8 / ATCC MYA-4627 / FGSC 10392)</name>
    <name type="common">White button mushroom</name>
    <dbReference type="NCBI Taxonomy" id="597362"/>
    <lineage>
        <taxon>Eukaryota</taxon>
        <taxon>Fungi</taxon>
        <taxon>Dikarya</taxon>
        <taxon>Basidiomycota</taxon>
        <taxon>Agaricomycotina</taxon>
        <taxon>Agaricomycetes</taxon>
        <taxon>Agaricomycetidae</taxon>
        <taxon>Agaricales</taxon>
        <taxon>Agaricineae</taxon>
        <taxon>Agaricaceae</taxon>
        <taxon>Agaricus</taxon>
    </lineage>
</organism>
<dbReference type="OMA" id="SFTEPAW"/>
<feature type="compositionally biased region" description="Polar residues" evidence="1">
    <location>
        <begin position="1464"/>
        <end position="1481"/>
    </location>
</feature>
<reference evidence="3" key="1">
    <citation type="journal article" date="2012" name="Proc. Natl. Acad. Sci. U.S.A.">
        <title>Genome sequence of the button mushroom Agaricus bisporus reveals mechanisms governing adaptation to a humic-rich ecological niche.</title>
        <authorList>
            <person name="Morin E."/>
            <person name="Kohler A."/>
            <person name="Baker A.R."/>
            <person name="Foulongne-Oriol M."/>
            <person name="Lombard V."/>
            <person name="Nagy L.G."/>
            <person name="Ohm R.A."/>
            <person name="Patyshakuliyeva A."/>
            <person name="Brun A."/>
            <person name="Aerts A.L."/>
            <person name="Bailey A.M."/>
            <person name="Billette C."/>
            <person name="Coutinho P.M."/>
            <person name="Deakin G."/>
            <person name="Doddapaneni H."/>
            <person name="Floudas D."/>
            <person name="Grimwood J."/>
            <person name="Hilden K."/>
            <person name="Kuees U."/>
            <person name="LaButti K.M."/>
            <person name="Lapidus A."/>
            <person name="Lindquist E.A."/>
            <person name="Lucas S.M."/>
            <person name="Murat C."/>
            <person name="Riley R.W."/>
            <person name="Salamov A.A."/>
            <person name="Schmutz J."/>
            <person name="Subramanian V."/>
            <person name="Woesten H.A.B."/>
            <person name="Xu J."/>
            <person name="Eastwood D.C."/>
            <person name="Foster G.D."/>
            <person name="Sonnenberg A.S."/>
            <person name="Cullen D."/>
            <person name="de Vries R.P."/>
            <person name="Lundell T."/>
            <person name="Hibbett D.S."/>
            <person name="Henrissat B."/>
            <person name="Burton K.S."/>
            <person name="Kerrigan R.W."/>
            <person name="Challen M.P."/>
            <person name="Grigoriev I.V."/>
            <person name="Martin F."/>
        </authorList>
    </citation>
    <scope>NUCLEOTIDE SEQUENCE [LARGE SCALE GENOMIC DNA]</scope>
    <source>
        <strain evidence="3">JB137-S8 / ATCC MYA-4627 / FGSC 10392</strain>
    </source>
</reference>
<dbReference type="Proteomes" id="UP000008493">
    <property type="component" value="Unassembled WGS sequence"/>
</dbReference>
<proteinExistence type="predicted"/>
<feature type="region of interest" description="Disordered" evidence="1">
    <location>
        <begin position="1250"/>
        <end position="1317"/>
    </location>
</feature>
<dbReference type="GeneID" id="18826918"/>
<feature type="compositionally biased region" description="Basic and acidic residues" evidence="1">
    <location>
        <begin position="1583"/>
        <end position="1597"/>
    </location>
</feature>
<evidence type="ECO:0000313" key="3">
    <source>
        <dbReference type="Proteomes" id="UP000008493"/>
    </source>
</evidence>
<feature type="region of interest" description="Disordered" evidence="1">
    <location>
        <begin position="87"/>
        <end position="120"/>
    </location>
</feature>
<feature type="region of interest" description="Disordered" evidence="1">
    <location>
        <begin position="1731"/>
        <end position="1762"/>
    </location>
</feature>
<gene>
    <name evidence="2" type="ORF">AGABI1DRAFT_129020</name>
</gene>
<feature type="compositionally biased region" description="Polar residues" evidence="1">
    <location>
        <begin position="1291"/>
        <end position="1307"/>
    </location>
</feature>
<dbReference type="InParanoid" id="K5X6Z1"/>
<keyword evidence="3" id="KW-1185">Reference proteome</keyword>
<feature type="region of interest" description="Disordered" evidence="1">
    <location>
        <begin position="273"/>
        <end position="452"/>
    </location>
</feature>
<feature type="region of interest" description="Disordered" evidence="1">
    <location>
        <begin position="1446"/>
        <end position="1528"/>
    </location>
</feature>
<feature type="compositionally biased region" description="Basic and acidic residues" evidence="1">
    <location>
        <begin position="342"/>
        <end position="358"/>
    </location>
</feature>
<dbReference type="eggNOG" id="ENOG502SVEF">
    <property type="taxonomic scope" value="Eukaryota"/>
</dbReference>
<feature type="compositionally biased region" description="Basic and acidic residues" evidence="1">
    <location>
        <begin position="679"/>
        <end position="692"/>
    </location>
</feature>
<evidence type="ECO:0000313" key="2">
    <source>
        <dbReference type="EMBL" id="EKM78732.1"/>
    </source>
</evidence>
<dbReference type="EMBL" id="JH971391">
    <property type="protein sequence ID" value="EKM78732.1"/>
    <property type="molecule type" value="Genomic_DNA"/>
</dbReference>
<feature type="compositionally biased region" description="Polar residues" evidence="1">
    <location>
        <begin position="93"/>
        <end position="108"/>
    </location>
</feature>
<protein>
    <submittedName>
        <fullName evidence="2">Uncharacterized protein</fullName>
    </submittedName>
</protein>
<dbReference type="RefSeq" id="XP_007330550.1">
    <property type="nucleotide sequence ID" value="XM_007330488.1"/>
</dbReference>
<feature type="compositionally biased region" description="Polar residues" evidence="1">
    <location>
        <begin position="389"/>
        <end position="406"/>
    </location>
</feature>
<evidence type="ECO:0000256" key="1">
    <source>
        <dbReference type="SAM" id="MobiDB-lite"/>
    </source>
</evidence>